<dbReference type="Proteomes" id="UP001208567">
    <property type="component" value="Unassembled WGS sequence"/>
</dbReference>
<dbReference type="RefSeq" id="WP_264851873.1">
    <property type="nucleotide sequence ID" value="NZ_BRXR01000001.1"/>
</dbReference>
<evidence type="ECO:0000313" key="1">
    <source>
        <dbReference type="EMBL" id="GLC32565.1"/>
    </source>
</evidence>
<accession>A0ABQ5NBB6</accession>
<proteinExistence type="predicted"/>
<dbReference type="EMBL" id="BRXR01000001">
    <property type="protein sequence ID" value="GLC32565.1"/>
    <property type="molecule type" value="Genomic_DNA"/>
</dbReference>
<reference evidence="1 2" key="1">
    <citation type="journal article" date="2024" name="Int. J. Syst. Evol. Microbiol.">
        <title>Clostridium omnivorum sp. nov., isolated from anoxic soil under the treatment of reductive soil disinfestation.</title>
        <authorList>
            <person name="Ueki A."/>
            <person name="Tonouchi A."/>
            <person name="Kaku N."/>
            <person name="Honma S."/>
            <person name="Ueki K."/>
        </authorList>
    </citation>
    <scope>NUCLEOTIDE SEQUENCE [LARGE SCALE GENOMIC DNA]</scope>
    <source>
        <strain evidence="1 2">E14</strain>
    </source>
</reference>
<keyword evidence="2" id="KW-1185">Reference proteome</keyword>
<organism evidence="1 2">
    <name type="scientific">Clostridium omnivorum</name>
    <dbReference type="NCBI Taxonomy" id="1604902"/>
    <lineage>
        <taxon>Bacteria</taxon>
        <taxon>Bacillati</taxon>
        <taxon>Bacillota</taxon>
        <taxon>Clostridia</taxon>
        <taxon>Eubacteriales</taxon>
        <taxon>Clostridiaceae</taxon>
        <taxon>Clostridium</taxon>
    </lineage>
</organism>
<name>A0ABQ5NBB6_9CLOT</name>
<comment type="caution">
    <text evidence="1">The sequence shown here is derived from an EMBL/GenBank/DDBJ whole genome shotgun (WGS) entry which is preliminary data.</text>
</comment>
<evidence type="ECO:0008006" key="3">
    <source>
        <dbReference type="Google" id="ProtNLM"/>
    </source>
</evidence>
<sequence>MIYYLKGDNYKEGLRLSIIAQRLGEVSGHYPGVSKSRNFFDTYIQIGELLSGNYSSKVIDNLEEKFKKVPLFLKILIAWCLSNVYTKMNMEEKAIIMRDYCEKIVPHCKPLLSIN</sequence>
<evidence type="ECO:0000313" key="2">
    <source>
        <dbReference type="Proteomes" id="UP001208567"/>
    </source>
</evidence>
<protein>
    <recommendedName>
        <fullName evidence="3">Transcriptional regulator TetR C-terminal Firmicutes type domain-containing protein</fullName>
    </recommendedName>
</protein>
<gene>
    <name evidence="1" type="ORF">bsdE14_39750</name>
</gene>